<comment type="caution">
    <text evidence="3">The sequence shown here is derived from an EMBL/GenBank/DDBJ whole genome shotgun (WGS) entry which is preliminary data.</text>
</comment>
<dbReference type="PANTHER" id="PTHR43384:SF6">
    <property type="entry name" value="SEPTUM SITE-DETERMINING PROTEIN MIND HOMOLOG, CHLOROPLASTIC"/>
    <property type="match status" value="1"/>
</dbReference>
<dbReference type="SUPFAM" id="SSF52540">
    <property type="entry name" value="P-loop containing nucleoside triphosphate hydrolases"/>
    <property type="match status" value="1"/>
</dbReference>
<reference evidence="3 4" key="1">
    <citation type="submission" date="2014-07" db="EMBL/GenBank/DDBJ databases">
        <title>Tepidicaulis marinum gen. nov., sp. nov., a novel marine bacterium denitrifying nitrate to nitrous oxide strictly under microaerobic conditions.</title>
        <authorList>
            <person name="Takeuchi M."/>
            <person name="Yamagishi T."/>
            <person name="Kamagata Y."/>
            <person name="Oshima K."/>
            <person name="Hattori M."/>
            <person name="Katayama T."/>
            <person name="Hanada S."/>
            <person name="Tamaki H."/>
            <person name="Marumo K."/>
            <person name="Maeda H."/>
            <person name="Nedachi M."/>
            <person name="Iwasaki W."/>
            <person name="Suwa Y."/>
            <person name="Sakata S."/>
        </authorList>
    </citation>
    <scope>NUCLEOTIDE SEQUENCE [LARGE SCALE GENOMIC DNA]</scope>
    <source>
        <strain evidence="3 4">MA2</strain>
    </source>
</reference>
<dbReference type="SUPFAM" id="SSF52172">
    <property type="entry name" value="CheY-like"/>
    <property type="match status" value="1"/>
</dbReference>
<name>A0A081BBB5_9HYPH</name>
<evidence type="ECO:0000313" key="4">
    <source>
        <dbReference type="Proteomes" id="UP000028702"/>
    </source>
</evidence>
<evidence type="ECO:0000256" key="1">
    <source>
        <dbReference type="ARBA" id="ARBA00022741"/>
    </source>
</evidence>
<dbReference type="GO" id="GO:0005524">
    <property type="term" value="F:ATP binding"/>
    <property type="evidence" value="ECO:0007669"/>
    <property type="project" value="UniProtKB-KW"/>
</dbReference>
<dbReference type="GO" id="GO:0005829">
    <property type="term" value="C:cytosol"/>
    <property type="evidence" value="ECO:0007669"/>
    <property type="project" value="TreeGrafter"/>
</dbReference>
<evidence type="ECO:0000256" key="2">
    <source>
        <dbReference type="ARBA" id="ARBA00022840"/>
    </source>
</evidence>
<dbReference type="AlphaFoldDB" id="A0A081BBB5"/>
<dbReference type="GO" id="GO:0051782">
    <property type="term" value="P:negative regulation of cell division"/>
    <property type="evidence" value="ECO:0007669"/>
    <property type="project" value="TreeGrafter"/>
</dbReference>
<dbReference type="InterPro" id="IPR027417">
    <property type="entry name" value="P-loop_NTPase"/>
</dbReference>
<dbReference type="InterPro" id="IPR011006">
    <property type="entry name" value="CheY-like_superfamily"/>
</dbReference>
<proteinExistence type="predicted"/>
<dbReference type="Gene3D" id="3.40.50.2300">
    <property type="match status" value="1"/>
</dbReference>
<keyword evidence="2" id="KW-0067">ATP-binding</keyword>
<dbReference type="GO" id="GO:0009898">
    <property type="term" value="C:cytoplasmic side of plasma membrane"/>
    <property type="evidence" value="ECO:0007669"/>
    <property type="project" value="TreeGrafter"/>
</dbReference>
<dbReference type="eggNOG" id="COG4963">
    <property type="taxonomic scope" value="Bacteria"/>
</dbReference>
<keyword evidence="4" id="KW-1185">Reference proteome</keyword>
<dbReference type="RefSeq" id="WP_045446141.1">
    <property type="nucleotide sequence ID" value="NZ_BBIO01000008.1"/>
</dbReference>
<dbReference type="GO" id="GO:0016887">
    <property type="term" value="F:ATP hydrolysis activity"/>
    <property type="evidence" value="ECO:0007669"/>
    <property type="project" value="TreeGrafter"/>
</dbReference>
<evidence type="ECO:0000313" key="3">
    <source>
        <dbReference type="EMBL" id="GAK45333.1"/>
    </source>
</evidence>
<keyword evidence="1" id="KW-0547">Nucleotide-binding</keyword>
<sequence length="421" mass="46035">MTEAMPVYDDFEDEGPSLVLKPVPRITIEAFCEMPETGSMIQRGAEDRRLAKAHLTVHMGGVPAAIAYFRDTATPNLILVETHQSGEELFSELMQLAEVCDAGTKVIIIGHVNDVALYREMIRQGVNDYLVAPFSPLQLIESVSRLYIDPDAPPIGRSIAFIGARGGAGSSTLAHNVGWCIAEAMREDTTIIDFDLPFGTAGLDFNQDPVQGIADALVQPDRLDDVMLDRLMVKYTSRLSLFTAPGTLDRDGDLDPDACESIIDIVRQTCPVVVVDLPHIWAPWTKRVLLGADDVVISTTPDLAGLRNTKNIVDLLKQTRTNDTLPHVVLNQVGVSKRPEIPVKDFAEAIEVEPTLVLPFNPQLFGTAANNGQMLDEVDPKSKTVLGLKHLASVVIGRKEVQQRSKSILPFLSRLTGKKEG</sequence>
<dbReference type="STRING" id="1333998.M2A_1832"/>
<dbReference type="InterPro" id="IPR050625">
    <property type="entry name" value="ParA/MinD_ATPase"/>
</dbReference>
<protein>
    <submittedName>
        <fullName evidence="3">Response regulator receiver protein</fullName>
    </submittedName>
</protein>
<dbReference type="Gene3D" id="3.40.50.300">
    <property type="entry name" value="P-loop containing nucleotide triphosphate hydrolases"/>
    <property type="match status" value="1"/>
</dbReference>
<organism evidence="3 4">
    <name type="scientific">Tepidicaulis marinus</name>
    <dbReference type="NCBI Taxonomy" id="1333998"/>
    <lineage>
        <taxon>Bacteria</taxon>
        <taxon>Pseudomonadati</taxon>
        <taxon>Pseudomonadota</taxon>
        <taxon>Alphaproteobacteria</taxon>
        <taxon>Hyphomicrobiales</taxon>
        <taxon>Parvibaculaceae</taxon>
        <taxon>Tepidicaulis</taxon>
    </lineage>
</organism>
<dbReference type="EMBL" id="BBIO01000008">
    <property type="protein sequence ID" value="GAK45333.1"/>
    <property type="molecule type" value="Genomic_DNA"/>
</dbReference>
<dbReference type="Proteomes" id="UP000028702">
    <property type="component" value="Unassembled WGS sequence"/>
</dbReference>
<dbReference type="PANTHER" id="PTHR43384">
    <property type="entry name" value="SEPTUM SITE-DETERMINING PROTEIN MIND HOMOLOG, CHLOROPLASTIC-RELATED"/>
    <property type="match status" value="1"/>
</dbReference>
<accession>A0A081BBB5</accession>
<gene>
    <name evidence="3" type="ORF">M2A_1832</name>
</gene>